<sequence>MAEIFVREFRVCALATHLDVPGAQNVWSRQQFGENSSPASDVNNHTRQDGLTLEQAWRAHNWSRRIIASCQMFTTSDKRTYSPVWMYCWHDAVCFQTKWSLPAARGPASSKTHLSVRLSFRKLLLAGLEPGRLMNKYQ</sequence>
<dbReference type="AlphaFoldDB" id="A0A4C1Y8L8"/>
<dbReference type="Proteomes" id="UP000299102">
    <property type="component" value="Unassembled WGS sequence"/>
</dbReference>
<reference evidence="1 2" key="1">
    <citation type="journal article" date="2019" name="Commun. Biol.">
        <title>The bagworm genome reveals a unique fibroin gene that provides high tensile strength.</title>
        <authorList>
            <person name="Kono N."/>
            <person name="Nakamura H."/>
            <person name="Ohtoshi R."/>
            <person name="Tomita M."/>
            <person name="Numata K."/>
            <person name="Arakawa K."/>
        </authorList>
    </citation>
    <scope>NUCLEOTIDE SEQUENCE [LARGE SCALE GENOMIC DNA]</scope>
</reference>
<gene>
    <name evidence="1" type="ORF">EVAR_79536_1</name>
</gene>
<accession>A0A4C1Y8L8</accession>
<comment type="caution">
    <text evidence="1">The sequence shown here is derived from an EMBL/GenBank/DDBJ whole genome shotgun (WGS) entry which is preliminary data.</text>
</comment>
<evidence type="ECO:0000313" key="1">
    <source>
        <dbReference type="EMBL" id="GBP71254.1"/>
    </source>
</evidence>
<protein>
    <submittedName>
        <fullName evidence="1">Uncharacterized protein</fullName>
    </submittedName>
</protein>
<evidence type="ECO:0000313" key="2">
    <source>
        <dbReference type="Proteomes" id="UP000299102"/>
    </source>
</evidence>
<proteinExistence type="predicted"/>
<keyword evidence="2" id="KW-1185">Reference proteome</keyword>
<organism evidence="1 2">
    <name type="scientific">Eumeta variegata</name>
    <name type="common">Bagworm moth</name>
    <name type="synonym">Eumeta japonica</name>
    <dbReference type="NCBI Taxonomy" id="151549"/>
    <lineage>
        <taxon>Eukaryota</taxon>
        <taxon>Metazoa</taxon>
        <taxon>Ecdysozoa</taxon>
        <taxon>Arthropoda</taxon>
        <taxon>Hexapoda</taxon>
        <taxon>Insecta</taxon>
        <taxon>Pterygota</taxon>
        <taxon>Neoptera</taxon>
        <taxon>Endopterygota</taxon>
        <taxon>Lepidoptera</taxon>
        <taxon>Glossata</taxon>
        <taxon>Ditrysia</taxon>
        <taxon>Tineoidea</taxon>
        <taxon>Psychidae</taxon>
        <taxon>Oiketicinae</taxon>
        <taxon>Eumeta</taxon>
    </lineage>
</organism>
<name>A0A4C1Y8L8_EUMVA</name>
<dbReference type="EMBL" id="BGZK01001102">
    <property type="protein sequence ID" value="GBP71254.1"/>
    <property type="molecule type" value="Genomic_DNA"/>
</dbReference>